<dbReference type="RefSeq" id="WP_039739330.1">
    <property type="nucleotide sequence ID" value="NZ_JTCM02000010.1"/>
</dbReference>
<dbReference type="AlphaFoldDB" id="A0A846H748"/>
<proteinExistence type="predicted"/>
<gene>
    <name evidence="1" type="ORF">PI95_007640</name>
</gene>
<evidence type="ECO:0000313" key="2">
    <source>
        <dbReference type="Proteomes" id="UP000031549"/>
    </source>
</evidence>
<accession>A0A846H748</accession>
<organism evidence="1 2">
    <name type="scientific">Hassallia byssoidea VB512170</name>
    <dbReference type="NCBI Taxonomy" id="1304833"/>
    <lineage>
        <taxon>Bacteria</taxon>
        <taxon>Bacillati</taxon>
        <taxon>Cyanobacteriota</taxon>
        <taxon>Cyanophyceae</taxon>
        <taxon>Nostocales</taxon>
        <taxon>Tolypothrichaceae</taxon>
        <taxon>Hassallia</taxon>
    </lineage>
</organism>
<dbReference type="Proteomes" id="UP000031549">
    <property type="component" value="Unassembled WGS sequence"/>
</dbReference>
<protein>
    <submittedName>
        <fullName evidence="1">Uncharacterized protein</fullName>
    </submittedName>
</protein>
<keyword evidence="2" id="KW-1185">Reference proteome</keyword>
<evidence type="ECO:0000313" key="1">
    <source>
        <dbReference type="EMBL" id="NEU72449.1"/>
    </source>
</evidence>
<name>A0A846H748_9CYAN</name>
<sequence>MLIREGDNFLEMIAAPGNPQYDTGVSFEIKVQSFGFTGQGSMYVDDLSLKSFYEQLQKLENQRQGKVELSSMPLQVWLKICSIDSLGHMALFGRISRWEVVLRCEHILEFGFSFDPTLLPSIVKYFETVVSGRFNL</sequence>
<reference evidence="1 2" key="1">
    <citation type="journal article" date="2015" name="Genome Announc.">
        <title>Draft Genome Sequence of Cyanobacterium Hassallia byssoidea Strain VB512170, Isolated from Monuments in India.</title>
        <authorList>
            <person name="Singh D."/>
            <person name="Chandrababunaidu M.M."/>
            <person name="Panda A."/>
            <person name="Sen D."/>
            <person name="Bhattacharyya S."/>
            <person name="Adhikary S.P."/>
            <person name="Tripathy S."/>
        </authorList>
    </citation>
    <scope>NUCLEOTIDE SEQUENCE [LARGE SCALE GENOMIC DNA]</scope>
    <source>
        <strain evidence="1 2">VB512170</strain>
    </source>
</reference>
<dbReference type="EMBL" id="JTCM02000010">
    <property type="protein sequence ID" value="NEU72449.1"/>
    <property type="molecule type" value="Genomic_DNA"/>
</dbReference>
<comment type="caution">
    <text evidence="1">The sequence shown here is derived from an EMBL/GenBank/DDBJ whole genome shotgun (WGS) entry which is preliminary data.</text>
</comment>